<dbReference type="eggNOG" id="COG1670">
    <property type="taxonomic scope" value="Bacteria"/>
</dbReference>
<sequence length="416" mass="45738">MTDLYQPTERTTATRSRHKMRYDRELAHAILDEALDCAVGFVVDGEPCVLPNLHVRVGDTLYLHGSTGSRMMLAARGEGIPLCVAVTLLDGIVYARSQFNHSANYRSVVVHGAARPVTDEAEKARVLTAIADKVGPGRSADSRPGDRRELAQTSLLALPLAEVSVRVRSGGVGDEPEDLDLPYWAGVLPLRTVAGPPEPDAGVTQAPPAYLPGSPSAWQTPVVLEGEHVRLEPLTPGHVPGLFAALADDEVWQHMPVARPDRPEQVADVVAMLLRGQWQGHRCAWAQIDPTTGTVVGLTTYHDIDTELKAVAIGYTMVGRKWWRTGVNTEAKLLLLERAFDVLGAERVFWYTDVRNERSQRAIARLGASRDGVIRRHRRRPDGTWRDTVMFAMTADEWPAAAQRLRDRLAAATREA</sequence>
<dbReference type="STRING" id="512565.AMIS_69140"/>
<dbReference type="Gene3D" id="3.40.630.30">
    <property type="match status" value="1"/>
</dbReference>
<accession>I0HGJ7</accession>
<dbReference type="PANTHER" id="PTHR43610:SF1">
    <property type="entry name" value="N-ACETYLTRANSFERASE DOMAIN-CONTAINING PROTEIN"/>
    <property type="match status" value="1"/>
</dbReference>
<evidence type="ECO:0000313" key="2">
    <source>
        <dbReference type="EMBL" id="BAL92134.1"/>
    </source>
</evidence>
<organism evidence="2 3">
    <name type="scientific">Actinoplanes missouriensis (strain ATCC 14538 / DSM 43046 / CBS 188.64 / JCM 3121 / NBRC 102363 / NCIMB 12654 / NRRL B-3342 / UNCC 431)</name>
    <dbReference type="NCBI Taxonomy" id="512565"/>
    <lineage>
        <taxon>Bacteria</taxon>
        <taxon>Bacillati</taxon>
        <taxon>Actinomycetota</taxon>
        <taxon>Actinomycetes</taxon>
        <taxon>Micromonosporales</taxon>
        <taxon>Micromonosporaceae</taxon>
        <taxon>Actinoplanes</taxon>
    </lineage>
</organism>
<evidence type="ECO:0000313" key="3">
    <source>
        <dbReference type="Proteomes" id="UP000007882"/>
    </source>
</evidence>
<dbReference type="InterPro" id="IPR016181">
    <property type="entry name" value="Acyl_CoA_acyltransferase"/>
</dbReference>
<dbReference type="HOGENOM" id="CLU_055292_0_0_11"/>
<dbReference type="InterPro" id="IPR000182">
    <property type="entry name" value="GNAT_dom"/>
</dbReference>
<dbReference type="AlphaFoldDB" id="I0HGJ7"/>
<dbReference type="EMBL" id="AP012319">
    <property type="protein sequence ID" value="BAL92134.1"/>
    <property type="molecule type" value="Genomic_DNA"/>
</dbReference>
<dbReference type="PANTHER" id="PTHR43610">
    <property type="entry name" value="BLL6696 PROTEIN"/>
    <property type="match status" value="1"/>
</dbReference>
<protein>
    <recommendedName>
        <fullName evidence="1">N-acetyltransferase domain-containing protein</fullName>
    </recommendedName>
</protein>
<dbReference type="Proteomes" id="UP000007882">
    <property type="component" value="Chromosome"/>
</dbReference>
<dbReference type="KEGG" id="ams:AMIS_69140"/>
<feature type="domain" description="N-acetyltransferase" evidence="1">
    <location>
        <begin position="229"/>
        <end position="396"/>
    </location>
</feature>
<dbReference type="Pfam" id="PF13302">
    <property type="entry name" value="Acetyltransf_3"/>
    <property type="match status" value="1"/>
</dbReference>
<evidence type="ECO:0000259" key="1">
    <source>
        <dbReference type="PROSITE" id="PS51186"/>
    </source>
</evidence>
<keyword evidence="3" id="KW-1185">Reference proteome</keyword>
<gene>
    <name evidence="2" type="ordered locus">AMIS_69140</name>
</gene>
<proteinExistence type="predicted"/>
<dbReference type="RefSeq" id="WP_014447019.1">
    <property type="nucleotide sequence ID" value="NC_017093.1"/>
</dbReference>
<dbReference type="eggNOG" id="COG3467">
    <property type="taxonomic scope" value="Bacteria"/>
</dbReference>
<dbReference type="Pfam" id="PF12900">
    <property type="entry name" value="Pyridox_ox_2"/>
    <property type="match status" value="1"/>
</dbReference>
<dbReference type="OrthoDB" id="9795199at2"/>
<dbReference type="Gene3D" id="2.30.110.10">
    <property type="entry name" value="Electron Transport, Fmn-binding Protein, Chain A"/>
    <property type="match status" value="1"/>
</dbReference>
<dbReference type="PATRIC" id="fig|512565.3.peg.6916"/>
<dbReference type="InterPro" id="IPR024747">
    <property type="entry name" value="Pyridox_Oxase-rel"/>
</dbReference>
<dbReference type="SUPFAM" id="SSF55729">
    <property type="entry name" value="Acyl-CoA N-acyltransferases (Nat)"/>
    <property type="match status" value="1"/>
</dbReference>
<dbReference type="PROSITE" id="PS51186">
    <property type="entry name" value="GNAT"/>
    <property type="match status" value="1"/>
</dbReference>
<dbReference type="GO" id="GO:0016747">
    <property type="term" value="F:acyltransferase activity, transferring groups other than amino-acyl groups"/>
    <property type="evidence" value="ECO:0007669"/>
    <property type="project" value="InterPro"/>
</dbReference>
<dbReference type="InterPro" id="IPR012349">
    <property type="entry name" value="Split_barrel_FMN-bd"/>
</dbReference>
<dbReference type="SUPFAM" id="SSF50475">
    <property type="entry name" value="FMN-binding split barrel"/>
    <property type="match status" value="1"/>
</dbReference>
<reference evidence="2 3" key="1">
    <citation type="submission" date="2012-02" db="EMBL/GenBank/DDBJ databases">
        <title>Complete genome sequence of Actinoplanes missouriensis 431 (= NBRC 102363).</title>
        <authorList>
            <person name="Ohnishi Y."/>
            <person name="Ishikawa J."/>
            <person name="Sekine M."/>
            <person name="Hosoyama A."/>
            <person name="Harada T."/>
            <person name="Narita H."/>
            <person name="Hata T."/>
            <person name="Konno Y."/>
            <person name="Tutikane K."/>
            <person name="Fujita N."/>
            <person name="Horinouchi S."/>
            <person name="Hayakawa M."/>
        </authorList>
    </citation>
    <scope>NUCLEOTIDE SEQUENCE [LARGE SCALE GENOMIC DNA]</scope>
    <source>
        <strain evidence="3">ATCC 14538 / DSM 43046 / CBS 188.64 / JCM 3121 / NBRC 102363 / NCIMB 12654 / NRRL B-3342 / UNCC 431</strain>
    </source>
</reference>
<name>I0HGJ7_ACTM4</name>